<evidence type="ECO:0000256" key="1">
    <source>
        <dbReference type="SAM" id="SignalP"/>
    </source>
</evidence>
<keyword evidence="1" id="KW-0732">Signal</keyword>
<keyword evidence="3" id="KW-1185">Reference proteome</keyword>
<evidence type="ECO:0000313" key="2">
    <source>
        <dbReference type="EMBL" id="KAJ5520891.1"/>
    </source>
</evidence>
<feature type="signal peptide" evidence="1">
    <location>
        <begin position="1"/>
        <end position="17"/>
    </location>
</feature>
<reference evidence="2" key="2">
    <citation type="journal article" date="2023" name="IMA Fungus">
        <title>Comparative genomic study of the Penicillium genus elucidates a diverse pangenome and 15 lateral gene transfer events.</title>
        <authorList>
            <person name="Petersen C."/>
            <person name="Sorensen T."/>
            <person name="Nielsen M.R."/>
            <person name="Sondergaard T.E."/>
            <person name="Sorensen J.L."/>
            <person name="Fitzpatrick D.A."/>
            <person name="Frisvad J.C."/>
            <person name="Nielsen K.L."/>
        </authorList>
    </citation>
    <scope>NUCLEOTIDE SEQUENCE</scope>
    <source>
        <strain evidence="2">IBT 29495</strain>
    </source>
</reference>
<comment type="caution">
    <text evidence="2">The sequence shown here is derived from an EMBL/GenBank/DDBJ whole genome shotgun (WGS) entry which is preliminary data.</text>
</comment>
<sequence>MRASVIILGFLATLTVALPEAYPKAEISCQSVSLPDGYNAGKCGETIANNVTRGLWPARLLIVLPKDVAVRDLLADPMV</sequence>
<feature type="chain" id="PRO_5040869920" evidence="1">
    <location>
        <begin position="18"/>
        <end position="79"/>
    </location>
</feature>
<organism evidence="2 3">
    <name type="scientific">Penicillium fimorum</name>
    <dbReference type="NCBI Taxonomy" id="1882269"/>
    <lineage>
        <taxon>Eukaryota</taxon>
        <taxon>Fungi</taxon>
        <taxon>Dikarya</taxon>
        <taxon>Ascomycota</taxon>
        <taxon>Pezizomycotina</taxon>
        <taxon>Eurotiomycetes</taxon>
        <taxon>Eurotiomycetidae</taxon>
        <taxon>Eurotiales</taxon>
        <taxon>Aspergillaceae</taxon>
        <taxon>Penicillium</taxon>
    </lineage>
</organism>
<accession>A0A9W9Y674</accession>
<dbReference type="Proteomes" id="UP001149954">
    <property type="component" value="Unassembled WGS sequence"/>
</dbReference>
<evidence type="ECO:0000313" key="3">
    <source>
        <dbReference type="Proteomes" id="UP001149954"/>
    </source>
</evidence>
<protein>
    <submittedName>
        <fullName evidence="2">Uncharacterized protein</fullName>
    </submittedName>
</protein>
<proteinExistence type="predicted"/>
<name>A0A9W9Y674_9EURO</name>
<dbReference type="EMBL" id="JAPWDS010000001">
    <property type="protein sequence ID" value="KAJ5520891.1"/>
    <property type="molecule type" value="Genomic_DNA"/>
</dbReference>
<dbReference type="AlphaFoldDB" id="A0A9W9Y674"/>
<reference evidence="2" key="1">
    <citation type="submission" date="2022-12" db="EMBL/GenBank/DDBJ databases">
        <authorList>
            <person name="Petersen C."/>
        </authorList>
    </citation>
    <scope>NUCLEOTIDE SEQUENCE</scope>
    <source>
        <strain evidence="2">IBT 29495</strain>
    </source>
</reference>
<gene>
    <name evidence="2" type="ORF">N7463_001344</name>
</gene>
<dbReference type="OrthoDB" id="4240221at2759"/>